<evidence type="ECO:0000256" key="1">
    <source>
        <dbReference type="ARBA" id="ARBA00022837"/>
    </source>
</evidence>
<feature type="coiled-coil region" evidence="2">
    <location>
        <begin position="302"/>
        <end position="329"/>
    </location>
</feature>
<evidence type="ECO:0000313" key="5">
    <source>
        <dbReference type="EMBL" id="KOO28586.1"/>
    </source>
</evidence>
<dbReference type="PROSITE" id="PS00018">
    <property type="entry name" value="EF_HAND_1"/>
    <property type="match status" value="1"/>
</dbReference>
<feature type="domain" description="EF-hand" evidence="4">
    <location>
        <begin position="1122"/>
        <end position="1157"/>
    </location>
</feature>
<feature type="compositionally biased region" description="Basic and acidic residues" evidence="3">
    <location>
        <begin position="1078"/>
        <end position="1089"/>
    </location>
</feature>
<accession>A0A0M0JPS8</accession>
<feature type="coiled-coil region" evidence="2">
    <location>
        <begin position="426"/>
        <end position="497"/>
    </location>
</feature>
<feature type="region of interest" description="Disordered" evidence="3">
    <location>
        <begin position="1078"/>
        <end position="1112"/>
    </location>
</feature>
<dbReference type="SMART" id="SM00054">
    <property type="entry name" value="EFh"/>
    <property type="match status" value="2"/>
</dbReference>
<keyword evidence="6" id="KW-1185">Reference proteome</keyword>
<dbReference type="SUPFAM" id="SSF47473">
    <property type="entry name" value="EF-hand"/>
    <property type="match status" value="1"/>
</dbReference>
<reference evidence="6" key="1">
    <citation type="journal article" date="2015" name="PLoS Genet.">
        <title>Genome Sequence and Transcriptome Analyses of Chrysochromulina tobin: Metabolic Tools for Enhanced Algal Fitness in the Prominent Order Prymnesiales (Haptophyceae).</title>
        <authorList>
            <person name="Hovde B.T."/>
            <person name="Deodato C.R."/>
            <person name="Hunsperger H.M."/>
            <person name="Ryken S.A."/>
            <person name="Yost W."/>
            <person name="Jha R.K."/>
            <person name="Patterson J."/>
            <person name="Monnat R.J. Jr."/>
            <person name="Barlow S.B."/>
            <person name="Starkenburg S.R."/>
            <person name="Cattolico R.A."/>
        </authorList>
    </citation>
    <scope>NUCLEOTIDE SEQUENCE</scope>
    <source>
        <strain evidence="6">CCMP291</strain>
    </source>
</reference>
<comment type="caution">
    <text evidence="5">The sequence shown here is derived from an EMBL/GenBank/DDBJ whole genome shotgun (WGS) entry which is preliminary data.</text>
</comment>
<proteinExistence type="predicted"/>
<gene>
    <name evidence="5" type="ORF">Ctob_010097</name>
</gene>
<feature type="coiled-coil region" evidence="2">
    <location>
        <begin position="120"/>
        <end position="154"/>
    </location>
</feature>
<dbReference type="InterPro" id="IPR018247">
    <property type="entry name" value="EF_Hand_1_Ca_BS"/>
</dbReference>
<name>A0A0M0JPS8_9EUKA</name>
<dbReference type="PROSITE" id="PS50222">
    <property type="entry name" value="EF_HAND_2"/>
    <property type="match status" value="1"/>
</dbReference>
<keyword evidence="1" id="KW-0106">Calcium</keyword>
<dbReference type="Proteomes" id="UP000037460">
    <property type="component" value="Unassembled WGS sequence"/>
</dbReference>
<dbReference type="InterPro" id="IPR002048">
    <property type="entry name" value="EF_hand_dom"/>
</dbReference>
<dbReference type="Pfam" id="PF13405">
    <property type="entry name" value="EF-hand_6"/>
    <property type="match status" value="1"/>
</dbReference>
<evidence type="ECO:0000313" key="6">
    <source>
        <dbReference type="Proteomes" id="UP000037460"/>
    </source>
</evidence>
<sequence length="1200" mass="138373">MLQRLSGSHSARPHRPGYGEPDLLSVRPSTSSPRARHDKEMLDTLNTISQSSSFYSPPRKGGRTSSETGRQLGTSYFLPALDANGTLMELEPSALKSGLFSPELNGVSAASKSPYLDGGTSDLRKKIGQLELEISRLRASLDKKVHTIRRLEEREVSRQYEDDVIKARLTQQWQAELERTRQELEAKYRHELAGARHKSQDEVATVASSWEEEVARREAKEKEARIELLRRQVARRMKNSDLARGFTAWNDLWKERTRVQQLLRQAAARLTKPALSHAYLVWKLDWDEKVKADLKAARDEFESSLLTDKERLQIELQKMRDECERKLTSLQLVHEQEMAEMRIAAFGSAEEQARQRDLKEKEARIALYRRKVTRRIMNSDLARGWTAWVETWEARIHSRRLLQSAASRLTKPVLSSAFGYWRTDWRDTEREQAERTNRELAEKLQQRQLDAEQELTEQRQLHAQELAAMSAKHTHDLERLRVELTGTAEEREAMRDARERDERVELLRRQVTRRMLNADLSRGWTAWFAMWDARRRSKQRLQQAASRLVRPLLTAAYLYWRTDWRAAYERAAAAERQKGLSELQKRNVELEEELREVREAAKKSLAEMAAKCDVAMARLRIELTGSLAEQAAVREEREKEARVELLRRQSARRIANAELSRGWSTWKLGWQARVDRRRMIKGAAMRMMKPLLLSAYGFWKHDWDSKQRSLQEAARSAETGKLLTRQQELERALSAKDAEWEAKLERMREQQKEALENQRIALVGTAEERMAYAKSKDKEARVEQLRRQVARRMIHKELARGWTAWVAKRAALAKKKQMLKQAAARLTRPALSASYRYWLKDFQEATKADDARRQRRELDALEVQLSESMYRVHELNMVRVAHEDEIEALKAKLRHSEEEVRTQESTVTDLRPRCMQQASQIVNLEAELESAKNAARDAERERDVAREQARTQHDANEALLARLLAEQRATFELELRELKEAHSTMLGERIGALESELRAESEQLLEVRQAQLETQERLRLESDGRSQVEAELGTTREKLDVTIGTLEERKAELSQLHRTVGDLNLALSEKDRQIHSLESQIPKKKEPPPKPKGSSGVLGAIDLDEGPDAPPISEQIASALRSGAGRVLDLFREWDADGDGEISRKEFHKAMPALGLEVPKADVDKLFDEWGGGDGTITYKEMSQILKAKPKPRVPMPAKK</sequence>
<protein>
    <recommendedName>
        <fullName evidence="4">EF-hand domain-containing protein</fullName>
    </recommendedName>
</protein>
<dbReference type="Gene3D" id="1.10.238.10">
    <property type="entry name" value="EF-hand"/>
    <property type="match status" value="1"/>
</dbReference>
<dbReference type="EMBL" id="JWZX01002547">
    <property type="protein sequence ID" value="KOO28586.1"/>
    <property type="molecule type" value="Genomic_DNA"/>
</dbReference>
<evidence type="ECO:0000259" key="4">
    <source>
        <dbReference type="PROSITE" id="PS50222"/>
    </source>
</evidence>
<feature type="compositionally biased region" description="Polar residues" evidence="3">
    <location>
        <begin position="44"/>
        <end position="55"/>
    </location>
</feature>
<dbReference type="GO" id="GO:0005509">
    <property type="term" value="F:calcium ion binding"/>
    <property type="evidence" value="ECO:0007669"/>
    <property type="project" value="InterPro"/>
</dbReference>
<organism evidence="5 6">
    <name type="scientific">Chrysochromulina tobinii</name>
    <dbReference type="NCBI Taxonomy" id="1460289"/>
    <lineage>
        <taxon>Eukaryota</taxon>
        <taxon>Haptista</taxon>
        <taxon>Haptophyta</taxon>
        <taxon>Prymnesiophyceae</taxon>
        <taxon>Prymnesiales</taxon>
        <taxon>Chrysochromulinaceae</taxon>
        <taxon>Chrysochromulina</taxon>
    </lineage>
</organism>
<feature type="region of interest" description="Disordered" evidence="3">
    <location>
        <begin position="1"/>
        <end position="71"/>
    </location>
</feature>
<feature type="coiled-coil region" evidence="2">
    <location>
        <begin position="212"/>
        <end position="239"/>
    </location>
</feature>
<dbReference type="InterPro" id="IPR011992">
    <property type="entry name" value="EF-hand-dom_pair"/>
</dbReference>
<dbReference type="AlphaFoldDB" id="A0A0M0JPS8"/>
<feature type="coiled-coil region" evidence="2">
    <location>
        <begin position="573"/>
        <end position="611"/>
    </location>
</feature>
<feature type="coiled-coil region" evidence="2">
    <location>
        <begin position="872"/>
        <end position="1010"/>
    </location>
</feature>
<evidence type="ECO:0000256" key="2">
    <source>
        <dbReference type="SAM" id="Coils"/>
    </source>
</evidence>
<dbReference type="CDD" id="cd00051">
    <property type="entry name" value="EFh"/>
    <property type="match status" value="1"/>
</dbReference>
<evidence type="ECO:0000256" key="3">
    <source>
        <dbReference type="SAM" id="MobiDB-lite"/>
    </source>
</evidence>
<keyword evidence="2" id="KW-0175">Coiled coil</keyword>